<dbReference type="Proteomes" id="UP001595975">
    <property type="component" value="Unassembled WGS sequence"/>
</dbReference>
<sequence length="184" mass="19167">MSLGLSVLGLVLGLFNLLLLYGVIRRLKEIEARPRTAAAPARPTGITDAHRLTAGTVLDIPDGSRPTLVAFFAPGCAPCEELLPLVAGHAAQEPGGRDRVLAVLSDGTPEDNARFAQALDPVARVVVGGPKDPHITPWTDVFRVDGLPLVCGLDDTAAGMAISWSAVSMPELIAKAGIKPQPVA</sequence>
<dbReference type="Gene3D" id="3.40.30.10">
    <property type="entry name" value="Glutaredoxin"/>
    <property type="match status" value="1"/>
</dbReference>
<evidence type="ECO:0008006" key="4">
    <source>
        <dbReference type="Google" id="ProtNLM"/>
    </source>
</evidence>
<accession>A0ABW0WXQ8</accession>
<evidence type="ECO:0000313" key="2">
    <source>
        <dbReference type="EMBL" id="MFC5661709.1"/>
    </source>
</evidence>
<gene>
    <name evidence="2" type="ORF">ACFP3U_01790</name>
</gene>
<keyword evidence="1" id="KW-0472">Membrane</keyword>
<comment type="caution">
    <text evidence="2">The sequence shown here is derived from an EMBL/GenBank/DDBJ whole genome shotgun (WGS) entry which is preliminary data.</text>
</comment>
<reference evidence="3" key="1">
    <citation type="journal article" date="2019" name="Int. J. Syst. Evol. Microbiol.">
        <title>The Global Catalogue of Microorganisms (GCM) 10K type strain sequencing project: providing services to taxonomists for standard genome sequencing and annotation.</title>
        <authorList>
            <consortium name="The Broad Institute Genomics Platform"/>
            <consortium name="The Broad Institute Genome Sequencing Center for Infectious Disease"/>
            <person name="Wu L."/>
            <person name="Ma J."/>
        </authorList>
    </citation>
    <scope>NUCLEOTIDE SEQUENCE [LARGE SCALE GENOMIC DNA]</scope>
    <source>
        <strain evidence="3">CGMCC 4.1437</strain>
    </source>
</reference>
<protein>
    <recommendedName>
        <fullName evidence="4">Thioredoxin domain-containing protein</fullName>
    </recommendedName>
</protein>
<keyword evidence="3" id="KW-1185">Reference proteome</keyword>
<organism evidence="2 3">
    <name type="scientific">Kitasatospora misakiensis</name>
    <dbReference type="NCBI Taxonomy" id="67330"/>
    <lineage>
        <taxon>Bacteria</taxon>
        <taxon>Bacillati</taxon>
        <taxon>Actinomycetota</taxon>
        <taxon>Actinomycetes</taxon>
        <taxon>Kitasatosporales</taxon>
        <taxon>Streptomycetaceae</taxon>
        <taxon>Kitasatospora</taxon>
    </lineage>
</organism>
<keyword evidence="1" id="KW-0812">Transmembrane</keyword>
<evidence type="ECO:0000313" key="3">
    <source>
        <dbReference type="Proteomes" id="UP001595975"/>
    </source>
</evidence>
<dbReference type="PROSITE" id="PS00194">
    <property type="entry name" value="THIOREDOXIN_1"/>
    <property type="match status" value="1"/>
</dbReference>
<keyword evidence="1" id="KW-1133">Transmembrane helix</keyword>
<dbReference type="RefSeq" id="WP_380223270.1">
    <property type="nucleotide sequence ID" value="NZ_JBHSOF010000001.1"/>
</dbReference>
<dbReference type="SUPFAM" id="SSF52833">
    <property type="entry name" value="Thioredoxin-like"/>
    <property type="match status" value="1"/>
</dbReference>
<dbReference type="InterPro" id="IPR036249">
    <property type="entry name" value="Thioredoxin-like_sf"/>
</dbReference>
<proteinExistence type="predicted"/>
<dbReference type="EMBL" id="JBHSOF010000001">
    <property type="protein sequence ID" value="MFC5661709.1"/>
    <property type="molecule type" value="Genomic_DNA"/>
</dbReference>
<dbReference type="InterPro" id="IPR017937">
    <property type="entry name" value="Thioredoxin_CS"/>
</dbReference>
<feature type="transmembrane region" description="Helical" evidence="1">
    <location>
        <begin position="6"/>
        <end position="24"/>
    </location>
</feature>
<name>A0ABW0WXQ8_9ACTN</name>
<evidence type="ECO:0000256" key="1">
    <source>
        <dbReference type="SAM" id="Phobius"/>
    </source>
</evidence>